<keyword evidence="1" id="KW-0802">TPR repeat</keyword>
<dbReference type="Proteomes" id="UP000189670">
    <property type="component" value="Unassembled WGS sequence"/>
</dbReference>
<feature type="repeat" description="TPR" evidence="1">
    <location>
        <begin position="401"/>
        <end position="434"/>
    </location>
</feature>
<evidence type="ECO:0000313" key="3">
    <source>
        <dbReference type="Proteomes" id="UP000189670"/>
    </source>
</evidence>
<dbReference type="AlphaFoldDB" id="A0A1V1P8K9"/>
<dbReference type="Pfam" id="PF13424">
    <property type="entry name" value="TPR_12"/>
    <property type="match status" value="2"/>
</dbReference>
<reference evidence="3" key="1">
    <citation type="submission" date="2012-11" db="EMBL/GenBank/DDBJ databases">
        <authorList>
            <person name="Lucero-Rivera Y.E."/>
            <person name="Tovar-Ramirez D."/>
        </authorList>
    </citation>
    <scope>NUCLEOTIDE SEQUENCE [LARGE SCALE GENOMIC DNA]</scope>
    <source>
        <strain evidence="3">Araruama</strain>
    </source>
</reference>
<proteinExistence type="predicted"/>
<evidence type="ECO:0000256" key="1">
    <source>
        <dbReference type="PROSITE-ProRule" id="PRU00339"/>
    </source>
</evidence>
<sequence>MLSRRLLIEFIGKLDEGLISAKDKYKSEMHRHYTIFSCLELSFQSLSLELQDVIIKLSIFHSYFLPELAAAVLGNQPLFDSYEFMGIIMDIGTPAEAETAIYKKRNTDWTFGDETFYQCMDMLWQRGLLTQEIISENDSQGTSNVILYNFLPTVHSYLESKFNLDESSKKNLQIRFGEAYAVFARMLASELKLSPVKVKIFEKCKFDLDRGLEFTAGRIRIDYLIGLSYFKSLSNENEKSMKYAQEARELTENLYRNTDDKNENKRGIADFKVVLNAEAMGHLDSGNSEKAMEAFYRLLTISENDCDNYAQAHTWNNIGNIHRMTGNLKDALGSIKKALALYEKEKDRLGEAETLNSLGLIYLTGFGNEKKALKYFKKALKALNRKSSKTFNNDDNKSIRGTILNNLGESFRQLGKYQNALEFFEKALSIFHEIKDTQEPMTLNNLAIVNESLCNISKAKQYYDQALYVSQQVGNKDVEAAVYVAMTFHEPVEYREELFLKAYKIFNQYGKVAFEASTLASLAAHQYEIGRTQEAKESIIKAIEVMKKNHLPQDGSGVPLKQYEDFLQNIA</sequence>
<organism evidence="2 3">
    <name type="scientific">Candidatus Magnetoglobus multicellularis str. Araruama</name>
    <dbReference type="NCBI Taxonomy" id="890399"/>
    <lineage>
        <taxon>Bacteria</taxon>
        <taxon>Pseudomonadati</taxon>
        <taxon>Thermodesulfobacteriota</taxon>
        <taxon>Desulfobacteria</taxon>
        <taxon>Desulfobacterales</taxon>
        <taxon>Desulfobacteraceae</taxon>
        <taxon>Candidatus Magnetoglobus</taxon>
    </lineage>
</organism>
<accession>A0A1V1P8K9</accession>
<dbReference type="InterPro" id="IPR019734">
    <property type="entry name" value="TPR_rpt"/>
</dbReference>
<feature type="repeat" description="TPR" evidence="1">
    <location>
        <begin position="312"/>
        <end position="345"/>
    </location>
</feature>
<evidence type="ECO:0008006" key="4">
    <source>
        <dbReference type="Google" id="ProtNLM"/>
    </source>
</evidence>
<evidence type="ECO:0000313" key="2">
    <source>
        <dbReference type="EMBL" id="ETR71096.1"/>
    </source>
</evidence>
<dbReference type="SUPFAM" id="SSF81901">
    <property type="entry name" value="HCP-like"/>
    <property type="match status" value="1"/>
</dbReference>
<dbReference type="PANTHER" id="PTHR10098">
    <property type="entry name" value="RAPSYN-RELATED"/>
    <property type="match status" value="1"/>
</dbReference>
<dbReference type="EMBL" id="ATBP01000322">
    <property type="protein sequence ID" value="ETR71096.1"/>
    <property type="molecule type" value="Genomic_DNA"/>
</dbReference>
<dbReference type="PROSITE" id="PS50293">
    <property type="entry name" value="TPR_REGION"/>
    <property type="match status" value="1"/>
</dbReference>
<protein>
    <recommendedName>
        <fullName evidence="4">TPR repeat-containing protein</fullName>
    </recommendedName>
</protein>
<name>A0A1V1P8K9_9BACT</name>
<dbReference type="Gene3D" id="1.25.40.10">
    <property type="entry name" value="Tetratricopeptide repeat domain"/>
    <property type="match status" value="2"/>
</dbReference>
<dbReference type="PROSITE" id="PS50005">
    <property type="entry name" value="TPR"/>
    <property type="match status" value="2"/>
</dbReference>
<dbReference type="InterPro" id="IPR011990">
    <property type="entry name" value="TPR-like_helical_dom_sf"/>
</dbReference>
<comment type="caution">
    <text evidence="2">The sequence shown here is derived from an EMBL/GenBank/DDBJ whole genome shotgun (WGS) entry which is preliminary data.</text>
</comment>
<dbReference type="SMART" id="SM00028">
    <property type="entry name" value="TPR"/>
    <property type="match status" value="6"/>
</dbReference>
<gene>
    <name evidence="2" type="ORF">OMM_02749</name>
</gene>